<dbReference type="Gene3D" id="3.30.470.20">
    <property type="entry name" value="ATP-grasp fold, B domain"/>
    <property type="match status" value="2"/>
</dbReference>
<dbReference type="PANTHER" id="PTHR11130:SF0">
    <property type="entry name" value="GLUTATHIONE SYNTHETASE"/>
    <property type="match status" value="1"/>
</dbReference>
<name>A0ABD2LJZ3_9BILA</name>
<evidence type="ECO:0000313" key="3">
    <source>
        <dbReference type="Proteomes" id="UP001620626"/>
    </source>
</evidence>
<protein>
    <recommendedName>
        <fullName evidence="4">Glutathione synthase</fullName>
    </recommendedName>
</protein>
<dbReference type="EMBL" id="JBICBT010000379">
    <property type="protein sequence ID" value="KAL3115489.1"/>
    <property type="molecule type" value="Genomic_DNA"/>
</dbReference>
<dbReference type="Proteomes" id="UP001620626">
    <property type="component" value="Unassembled WGS sequence"/>
</dbReference>
<dbReference type="Gene3D" id="3.40.50.1760">
    <property type="entry name" value="Glutathione synthase, substrate-binding domain superfamily, eukaryotic"/>
    <property type="match status" value="1"/>
</dbReference>
<dbReference type="PANTHER" id="PTHR11130">
    <property type="entry name" value="GLUTATHIONE SYNTHETASE"/>
    <property type="match status" value="1"/>
</dbReference>
<dbReference type="InterPro" id="IPR014709">
    <property type="entry name" value="Glutathione_synthase_C_euk"/>
</dbReference>
<reference evidence="2 3" key="1">
    <citation type="submission" date="2024-10" db="EMBL/GenBank/DDBJ databases">
        <authorList>
            <person name="Kim D."/>
        </authorList>
    </citation>
    <scope>NUCLEOTIDE SEQUENCE [LARGE SCALE GENOMIC DNA]</scope>
    <source>
        <strain evidence="2">BH-2024</strain>
    </source>
</reference>
<evidence type="ECO:0008006" key="4">
    <source>
        <dbReference type="Google" id="ProtNLM"/>
    </source>
</evidence>
<organism evidence="2 3">
    <name type="scientific">Heterodera trifolii</name>
    <dbReference type="NCBI Taxonomy" id="157864"/>
    <lineage>
        <taxon>Eukaryota</taxon>
        <taxon>Metazoa</taxon>
        <taxon>Ecdysozoa</taxon>
        <taxon>Nematoda</taxon>
        <taxon>Chromadorea</taxon>
        <taxon>Rhabditida</taxon>
        <taxon>Tylenchina</taxon>
        <taxon>Tylenchomorpha</taxon>
        <taxon>Tylenchoidea</taxon>
        <taxon>Heteroderidae</taxon>
        <taxon>Heteroderinae</taxon>
        <taxon>Heterodera</taxon>
    </lineage>
</organism>
<accession>A0ABD2LJZ3</accession>
<dbReference type="InterPro" id="IPR014042">
    <property type="entry name" value="Glutathione_synthase_a-hlx"/>
</dbReference>
<dbReference type="InterPro" id="IPR037013">
    <property type="entry name" value="GSH-S_sub-bd_sf"/>
</dbReference>
<keyword evidence="3" id="KW-1185">Reference proteome</keyword>
<sequence length="820" mass="92558">MLAMHILFLFAICFVFLPPLAEGTKNLEDIPSGSTNSEAEEDAPQNDLQFLVGQILDAQEWALANGLTQRVSIFGAFNFAPFSLFPSPFPRALFHKAVDVQKSLQLLYFRAMRDFDFLKDMQRDVIETNEIFRQMVDLTENCYKDGHKQPLIWFCQRADYMTHEKINIFFFLVEVNAGPIGGLGTSSRVSMLHQHVLSMANSDTSPAALPPNHTDTMVAKTLHMAWNAFGNSEAVILFIHAHSFDPRLNESRQVANEVERISNGQTKCVFLLLSEAVERLTRHPENFSLILDEQILVAVVHHCYTAENAAPDHLKFIFEIIRRSTAIQNSFYLGLAHTKRMQQLFTLPGVVERFFPRPEEAHMVKAIREVLTKSWSIGEGDEEAEEIIKKVKMNPENYVMKWNECGPEKIGKKIFFGNKIIEELEEMTNLERNNFIIMEKLRPMQVKNHFIFPDSAHLNVAATPELGIFGCLLGNIEDGTVLHQFSEEAHQMKTKSATENEGGIWKGKSVYDSPLLNHFIFPDSAPLLNVEATPELSIFGCLLGNIEDGTVLQQFSGEAHQMKTKLASDNEGGIWNGKSVYDSPLLQFLSLLIRPLFRFWTKEPTWRERRQRSRSHPRLFPKLQTAIILLTLCASNLCITALVVSITASAEKCKGFDSVCHSESPTKTTLLPSGLPVRLRLHHPDQRALGTLEIGIRSLTLPYLRKSPTAVMANKSHQGGNNKAFRNVIPNEIQFTNGADANHLNCPLGRQSCLISAKSNRQCRNSKFASAFANPEKCLICCTDYNFDLSWHLGLLSPCHSFEERADQSAQFAPIFYVAF</sequence>
<feature type="chain" id="PRO_5044867269" description="Glutathione synthase" evidence="1">
    <location>
        <begin position="24"/>
        <end position="820"/>
    </location>
</feature>
<keyword evidence="1" id="KW-0732">Signal</keyword>
<evidence type="ECO:0000313" key="2">
    <source>
        <dbReference type="EMBL" id="KAL3115489.1"/>
    </source>
</evidence>
<comment type="caution">
    <text evidence="2">The sequence shown here is derived from an EMBL/GenBank/DDBJ whole genome shotgun (WGS) entry which is preliminary data.</text>
</comment>
<evidence type="ECO:0000256" key="1">
    <source>
        <dbReference type="SAM" id="SignalP"/>
    </source>
</evidence>
<dbReference type="Gene3D" id="3.30.1490.80">
    <property type="match status" value="1"/>
</dbReference>
<dbReference type="InterPro" id="IPR014049">
    <property type="entry name" value="Glutathione_synthase_N_euk"/>
</dbReference>
<gene>
    <name evidence="2" type="ORF">niasHT_016613</name>
</gene>
<dbReference type="Pfam" id="PF03917">
    <property type="entry name" value="GSH_synth_ATP"/>
    <property type="match status" value="1"/>
</dbReference>
<dbReference type="Gene3D" id="1.10.1080.10">
    <property type="entry name" value="Glutathione Synthetase, Chain A, domain 3"/>
    <property type="match status" value="1"/>
</dbReference>
<dbReference type="SUPFAM" id="SSF56059">
    <property type="entry name" value="Glutathione synthetase ATP-binding domain-like"/>
    <property type="match status" value="2"/>
</dbReference>
<dbReference type="Gene3D" id="3.30.1490.50">
    <property type="match status" value="1"/>
</dbReference>
<proteinExistence type="predicted"/>
<dbReference type="AlphaFoldDB" id="A0ABD2LJZ3"/>
<dbReference type="InterPro" id="IPR005615">
    <property type="entry name" value="Glutathione_synthase"/>
</dbReference>
<feature type="signal peptide" evidence="1">
    <location>
        <begin position="1"/>
        <end position="23"/>
    </location>
</feature>